<protein>
    <submittedName>
        <fullName evidence="3">Type VII secretion-associated protein</fullName>
    </submittedName>
</protein>
<dbReference type="AlphaFoldDB" id="A0A3A4K2L2"/>
<gene>
    <name evidence="3" type="ORF">D5S18_23480</name>
</gene>
<dbReference type="Proteomes" id="UP000266677">
    <property type="component" value="Unassembled WGS sequence"/>
</dbReference>
<evidence type="ECO:0000256" key="1">
    <source>
        <dbReference type="SAM" id="MobiDB-lite"/>
    </source>
</evidence>
<feature type="region of interest" description="Disordered" evidence="1">
    <location>
        <begin position="324"/>
        <end position="347"/>
    </location>
</feature>
<dbReference type="RefSeq" id="WP_120043236.1">
    <property type="nucleotide sequence ID" value="NZ_QZFU01000029.1"/>
</dbReference>
<keyword evidence="2" id="KW-0472">Membrane</keyword>
<evidence type="ECO:0000313" key="3">
    <source>
        <dbReference type="EMBL" id="RJO72134.1"/>
    </source>
</evidence>
<reference evidence="3 4" key="1">
    <citation type="submission" date="2018-09" db="EMBL/GenBank/DDBJ databases">
        <title>YIM PH21274 draft genome.</title>
        <authorList>
            <person name="Miao C."/>
        </authorList>
    </citation>
    <scope>NUCLEOTIDE SEQUENCE [LARGE SCALE GENOMIC DNA]</scope>
    <source>
        <strain evidence="3 4">YIM PH 21724</strain>
    </source>
</reference>
<keyword evidence="4" id="KW-1185">Reference proteome</keyword>
<keyword evidence="2" id="KW-1133">Transmembrane helix</keyword>
<feature type="compositionally biased region" description="Low complexity" evidence="1">
    <location>
        <begin position="329"/>
        <end position="344"/>
    </location>
</feature>
<comment type="caution">
    <text evidence="3">The sequence shown here is derived from an EMBL/GenBank/DDBJ whole genome shotgun (WGS) entry which is preliminary data.</text>
</comment>
<sequence length="481" mass="51670">MSVVELVLTDTRVWARGSATHWDTAPSIALGSNGFDLVVGEPLARGNQVSSAVQFVDADRIALAPRLPTAAEGLSAVFATVLQTMRVAVPAERILVVCPTEWGPRRRGLVQSALRQFAADMVFQDLAFRIVESDAATSHCRRIAVFEFGQLATTASIVLRDYRGTILESCEHEPNLAPTELSPATLGPFFDSLLAGQPVDLVQVFGPVDPIRFEILRTVVHQGCGPTVEVRSCTGPDLLRHTVYEAESPLNPVAPTLPAAEWMQPLRARAAAMKPPNPWRPYYIAGGAVAVVIAVAVAAVVLLTGSKQDTPTAAILPTTLLASPPPASTLPTPTTTESTPTTETFGRLQFTTPAGWRLAPGTDPAKTRVDLVPEDGARLRITVVQTPITPGTGYEQVAAKLESLKSQRPPGVITDLQRDQVFGGRSGIAYQEHPTDGSIVRWHVLVEYSFQVSVGCQYLSDNWAMLSGTCERFASSVRVLP</sequence>
<dbReference type="OrthoDB" id="4412823at2"/>
<feature type="transmembrane region" description="Helical" evidence="2">
    <location>
        <begin position="282"/>
        <end position="303"/>
    </location>
</feature>
<organism evidence="3 4">
    <name type="scientific">Nocardia panacis</name>
    <dbReference type="NCBI Taxonomy" id="2340916"/>
    <lineage>
        <taxon>Bacteria</taxon>
        <taxon>Bacillati</taxon>
        <taxon>Actinomycetota</taxon>
        <taxon>Actinomycetes</taxon>
        <taxon>Mycobacteriales</taxon>
        <taxon>Nocardiaceae</taxon>
        <taxon>Nocardia</taxon>
    </lineage>
</organism>
<accession>A0A3A4K2L2</accession>
<dbReference type="EMBL" id="QZFU01000029">
    <property type="protein sequence ID" value="RJO72134.1"/>
    <property type="molecule type" value="Genomic_DNA"/>
</dbReference>
<dbReference type="NCBIfam" id="TIGR03931">
    <property type="entry name" value="T7SS_Rv3446c"/>
    <property type="match status" value="1"/>
</dbReference>
<proteinExistence type="predicted"/>
<name>A0A3A4K2L2_9NOCA</name>
<keyword evidence="2" id="KW-0812">Transmembrane</keyword>
<evidence type="ECO:0000313" key="4">
    <source>
        <dbReference type="Proteomes" id="UP000266677"/>
    </source>
</evidence>
<evidence type="ECO:0000256" key="2">
    <source>
        <dbReference type="SAM" id="Phobius"/>
    </source>
</evidence>
<dbReference type="InterPro" id="IPR023840">
    <property type="entry name" value="T7SS_Rv3446c"/>
</dbReference>